<dbReference type="SMART" id="SM00345">
    <property type="entry name" value="HTH_GNTR"/>
    <property type="match status" value="1"/>
</dbReference>
<dbReference type="PRINTS" id="PR00035">
    <property type="entry name" value="HTHGNTR"/>
</dbReference>
<proteinExistence type="predicted"/>
<dbReference type="CDD" id="cd07377">
    <property type="entry name" value="WHTH_GntR"/>
    <property type="match status" value="1"/>
</dbReference>
<feature type="domain" description="HTH gntR-type" evidence="4">
    <location>
        <begin position="12"/>
        <end position="79"/>
    </location>
</feature>
<dbReference type="Gene3D" id="1.10.10.10">
    <property type="entry name" value="Winged helix-like DNA-binding domain superfamily/Winged helix DNA-binding domain"/>
    <property type="match status" value="1"/>
</dbReference>
<protein>
    <submittedName>
        <fullName evidence="5">DNA-binding transcriptional regulator, GntR family</fullName>
    </submittedName>
</protein>
<dbReference type="RefSeq" id="WP_093922988.1">
    <property type="nucleotide sequence ID" value="NZ_FOMW01000004.1"/>
</dbReference>
<dbReference type="GO" id="GO:0003677">
    <property type="term" value="F:DNA binding"/>
    <property type="evidence" value="ECO:0007669"/>
    <property type="project" value="UniProtKB-KW"/>
</dbReference>
<keyword evidence="2 5" id="KW-0238">DNA-binding</keyword>
<dbReference type="Pfam" id="PF07729">
    <property type="entry name" value="FCD"/>
    <property type="match status" value="1"/>
</dbReference>
<keyword evidence="6" id="KW-1185">Reference proteome</keyword>
<evidence type="ECO:0000313" key="6">
    <source>
        <dbReference type="Proteomes" id="UP000198977"/>
    </source>
</evidence>
<dbReference type="InterPro" id="IPR036388">
    <property type="entry name" value="WH-like_DNA-bd_sf"/>
</dbReference>
<dbReference type="Proteomes" id="UP000198977">
    <property type="component" value="Unassembled WGS sequence"/>
</dbReference>
<evidence type="ECO:0000256" key="1">
    <source>
        <dbReference type="ARBA" id="ARBA00023015"/>
    </source>
</evidence>
<keyword evidence="3" id="KW-0804">Transcription</keyword>
<dbReference type="Gene3D" id="1.20.120.530">
    <property type="entry name" value="GntR ligand-binding domain-like"/>
    <property type="match status" value="1"/>
</dbReference>
<dbReference type="SMART" id="SM00895">
    <property type="entry name" value="FCD"/>
    <property type="match status" value="1"/>
</dbReference>
<dbReference type="InterPro" id="IPR008920">
    <property type="entry name" value="TF_FadR/GntR_C"/>
</dbReference>
<accession>A0A1I1WM20</accession>
<dbReference type="PANTHER" id="PTHR43537">
    <property type="entry name" value="TRANSCRIPTIONAL REGULATOR, GNTR FAMILY"/>
    <property type="match status" value="1"/>
</dbReference>
<evidence type="ECO:0000259" key="4">
    <source>
        <dbReference type="PROSITE" id="PS50949"/>
    </source>
</evidence>
<dbReference type="OrthoDB" id="8155773at2"/>
<dbReference type="InterPro" id="IPR036390">
    <property type="entry name" value="WH_DNA-bd_sf"/>
</dbReference>
<dbReference type="Pfam" id="PF00392">
    <property type="entry name" value="GntR"/>
    <property type="match status" value="1"/>
</dbReference>
<sequence length="227" mass="25327">MTSKYALDREDLTLNARLVRGLREAILSGDLKGGARLVEREMTEMFGVSRGLLREAIQTLASEGLITLVPHKGPVVTLLGREEAAQLYRVRGALEGLACSEFTQRASDEQRQELFDIFARLEAMVVKEEPNALVEAKNDFYRCLLNGAANEVLELMFTQLNNRIVQLRRLTLSASGRFPDTLKEIGRVVNAIRAGDGRRARDMAEAHVAAAAEVVQRRFSELDLDKE</sequence>
<dbReference type="GO" id="GO:0003700">
    <property type="term" value="F:DNA-binding transcription factor activity"/>
    <property type="evidence" value="ECO:0007669"/>
    <property type="project" value="InterPro"/>
</dbReference>
<dbReference type="AlphaFoldDB" id="A0A1I1WM20"/>
<dbReference type="InterPro" id="IPR000524">
    <property type="entry name" value="Tscrpt_reg_HTH_GntR"/>
</dbReference>
<organism evidence="5 6">
    <name type="scientific">Sulfitobacter brevis</name>
    <dbReference type="NCBI Taxonomy" id="74348"/>
    <lineage>
        <taxon>Bacteria</taxon>
        <taxon>Pseudomonadati</taxon>
        <taxon>Pseudomonadota</taxon>
        <taxon>Alphaproteobacteria</taxon>
        <taxon>Rhodobacterales</taxon>
        <taxon>Roseobacteraceae</taxon>
        <taxon>Sulfitobacter</taxon>
    </lineage>
</organism>
<keyword evidence="1" id="KW-0805">Transcription regulation</keyword>
<dbReference type="InterPro" id="IPR011711">
    <property type="entry name" value="GntR_C"/>
</dbReference>
<dbReference type="PROSITE" id="PS50949">
    <property type="entry name" value="HTH_GNTR"/>
    <property type="match status" value="1"/>
</dbReference>
<dbReference type="PANTHER" id="PTHR43537:SF24">
    <property type="entry name" value="GLUCONATE OPERON TRANSCRIPTIONAL REPRESSOR"/>
    <property type="match status" value="1"/>
</dbReference>
<dbReference type="STRING" id="74348.SAMN04488523_10444"/>
<evidence type="ECO:0000313" key="5">
    <source>
        <dbReference type="EMBL" id="SFD96122.1"/>
    </source>
</evidence>
<evidence type="ECO:0000256" key="2">
    <source>
        <dbReference type="ARBA" id="ARBA00023125"/>
    </source>
</evidence>
<name>A0A1I1WM20_9RHOB</name>
<reference evidence="5 6" key="1">
    <citation type="submission" date="2016-10" db="EMBL/GenBank/DDBJ databases">
        <authorList>
            <person name="de Groot N.N."/>
        </authorList>
    </citation>
    <scope>NUCLEOTIDE SEQUENCE [LARGE SCALE GENOMIC DNA]</scope>
    <source>
        <strain evidence="5 6">DSM 11443</strain>
    </source>
</reference>
<evidence type="ECO:0000256" key="3">
    <source>
        <dbReference type="ARBA" id="ARBA00023163"/>
    </source>
</evidence>
<gene>
    <name evidence="5" type="ORF">SAMN04488523_10444</name>
</gene>
<dbReference type="SUPFAM" id="SSF48008">
    <property type="entry name" value="GntR ligand-binding domain-like"/>
    <property type="match status" value="1"/>
</dbReference>
<dbReference type="EMBL" id="FOMW01000004">
    <property type="protein sequence ID" value="SFD96122.1"/>
    <property type="molecule type" value="Genomic_DNA"/>
</dbReference>
<dbReference type="SUPFAM" id="SSF46785">
    <property type="entry name" value="Winged helix' DNA-binding domain"/>
    <property type="match status" value="1"/>
</dbReference>